<dbReference type="EMBL" id="JASVDY010000002">
    <property type="protein sequence ID" value="MDV2468746.1"/>
    <property type="molecule type" value="Genomic_DNA"/>
</dbReference>
<dbReference type="Proteomes" id="UP001278188">
    <property type="component" value="Unassembled WGS sequence"/>
</dbReference>
<gene>
    <name evidence="1" type="ORF">QR674_07095</name>
</gene>
<comment type="caution">
    <text evidence="1">The sequence shown here is derived from an EMBL/GenBank/DDBJ whole genome shotgun (WGS) entry which is preliminary data.</text>
</comment>
<organism evidence="1 2">
    <name type="scientific">Acinetobacter chinensis</name>
    <dbReference type="NCBI Taxonomy" id="2004650"/>
    <lineage>
        <taxon>Bacteria</taxon>
        <taxon>Pseudomonadati</taxon>
        <taxon>Pseudomonadota</taxon>
        <taxon>Gammaproteobacteria</taxon>
        <taxon>Moraxellales</taxon>
        <taxon>Moraxellaceae</taxon>
        <taxon>Acinetobacter</taxon>
    </lineage>
</organism>
<accession>A0ABU3WEY4</accession>
<keyword evidence="2" id="KW-1185">Reference proteome</keyword>
<dbReference type="RefSeq" id="WP_317083046.1">
    <property type="nucleotide sequence ID" value="NZ_JASVDY010000002.1"/>
</dbReference>
<name>A0ABU3WEY4_9GAMM</name>
<proteinExistence type="predicted"/>
<sequence length="364" mass="43242">MSALFYVWDATQHNPETTISTLEQAEYFATHPQDIGFTENLKNWLIEVEGIVTDPELAENFDEEIIQFFSNVKGFFNFSTNVFVIEYIQEKSKYLYKILVDTLRKHNLVAFDAKYYVFFSRDRIFPDQENIEQMLDAVRAVTKEQLLQFKAIPENGNKLTIFAKEWLDLNKEKLKIKEVYKKNQFNEVNNNYRVFNSHIYEDILILCINKKNILAYEKIGLSSYIQVTPNKAIRIYRLHYIDDYTLQYLPSIHGVKGEPSHFNDPEQLQHVLQQVYDFLIYDEEKHKDLETLNQWLNHGDEKEYITGLGAISRLVLAKYVNDPLYNQLVQEALPYVNRNRFFKNMTLEQFHERLEKEIKDILGE</sequence>
<reference evidence="1 2" key="1">
    <citation type="submission" date="2023-06" db="EMBL/GenBank/DDBJ databases">
        <title>Genomic Analysis of Acinetobacter Strains Recovered from South Australian Aquatic Samples provides Insights into the Circulation of Antibiotic Resistance determinants in the Environment.</title>
        <authorList>
            <person name="Tobin L."/>
            <person name="Jarocki V.M."/>
            <person name="Kenyon J."/>
            <person name="Drigo B."/>
            <person name="Donner E."/>
            <person name="Djordjevic S.P."/>
            <person name="Hamidian M."/>
        </authorList>
    </citation>
    <scope>NUCLEOTIDE SEQUENCE [LARGE SCALE GENOMIC DNA]</scope>
    <source>
        <strain evidence="1 2">SAAc652</strain>
    </source>
</reference>
<evidence type="ECO:0000313" key="2">
    <source>
        <dbReference type="Proteomes" id="UP001278188"/>
    </source>
</evidence>
<protein>
    <submittedName>
        <fullName evidence="1">Uncharacterized protein</fullName>
    </submittedName>
</protein>
<evidence type="ECO:0000313" key="1">
    <source>
        <dbReference type="EMBL" id="MDV2468746.1"/>
    </source>
</evidence>